<dbReference type="Proteomes" id="UP000177659">
    <property type="component" value="Unassembled WGS sequence"/>
</dbReference>
<name>A0A1F6CZW4_9BACT</name>
<evidence type="ECO:0008006" key="4">
    <source>
        <dbReference type="Google" id="ProtNLM"/>
    </source>
</evidence>
<proteinExistence type="predicted"/>
<accession>A0A1F6CZW4</accession>
<keyword evidence="1" id="KW-0472">Membrane</keyword>
<feature type="transmembrane region" description="Helical" evidence="1">
    <location>
        <begin position="100"/>
        <end position="119"/>
    </location>
</feature>
<dbReference type="Pfam" id="PF18895">
    <property type="entry name" value="T4SS_pilin"/>
    <property type="match status" value="1"/>
</dbReference>
<dbReference type="AlphaFoldDB" id="A0A1F6CZW4"/>
<evidence type="ECO:0000313" key="2">
    <source>
        <dbReference type="EMBL" id="OGG54685.1"/>
    </source>
</evidence>
<sequence>MNIMRPLKYFFSTLYAFLFVGIVTVSAATGTFGGSSSGGSGGGGLRNPLKNINSFEAFVAALLKAAIYIGLPIAVLFIVYSGFLFITAQGNDKKLTDAKTTFYWTVIGVAIFLGSWALAKIIESTVRLITG</sequence>
<dbReference type="EMBL" id="MFLC01000034">
    <property type="protein sequence ID" value="OGG54685.1"/>
    <property type="molecule type" value="Genomic_DNA"/>
</dbReference>
<keyword evidence="1" id="KW-1133">Transmembrane helix</keyword>
<organism evidence="2 3">
    <name type="scientific">Candidatus Kaiserbacteria bacterium RIFCSPHIGHO2_02_FULL_49_11</name>
    <dbReference type="NCBI Taxonomy" id="1798489"/>
    <lineage>
        <taxon>Bacteria</taxon>
        <taxon>Candidatus Kaiseribacteriota</taxon>
    </lineage>
</organism>
<protein>
    <recommendedName>
        <fullName evidence="4">TrbC/VIRB2 family protein</fullName>
    </recommendedName>
</protein>
<feature type="transmembrane region" description="Helical" evidence="1">
    <location>
        <begin position="65"/>
        <end position="88"/>
    </location>
</feature>
<keyword evidence="1" id="KW-0812">Transmembrane</keyword>
<evidence type="ECO:0000256" key="1">
    <source>
        <dbReference type="SAM" id="Phobius"/>
    </source>
</evidence>
<gene>
    <name evidence="2" type="ORF">A3D62_03290</name>
</gene>
<dbReference type="InterPro" id="IPR043993">
    <property type="entry name" value="T4SS_pilin"/>
</dbReference>
<comment type="caution">
    <text evidence="2">The sequence shown here is derived from an EMBL/GenBank/DDBJ whole genome shotgun (WGS) entry which is preliminary data.</text>
</comment>
<reference evidence="2 3" key="1">
    <citation type="journal article" date="2016" name="Nat. Commun.">
        <title>Thousands of microbial genomes shed light on interconnected biogeochemical processes in an aquifer system.</title>
        <authorList>
            <person name="Anantharaman K."/>
            <person name="Brown C.T."/>
            <person name="Hug L.A."/>
            <person name="Sharon I."/>
            <person name="Castelle C.J."/>
            <person name="Probst A.J."/>
            <person name="Thomas B.C."/>
            <person name="Singh A."/>
            <person name="Wilkins M.J."/>
            <person name="Karaoz U."/>
            <person name="Brodie E.L."/>
            <person name="Williams K.H."/>
            <person name="Hubbard S.S."/>
            <person name="Banfield J.F."/>
        </authorList>
    </citation>
    <scope>NUCLEOTIDE SEQUENCE [LARGE SCALE GENOMIC DNA]</scope>
</reference>
<evidence type="ECO:0000313" key="3">
    <source>
        <dbReference type="Proteomes" id="UP000177659"/>
    </source>
</evidence>